<proteinExistence type="predicted"/>
<protein>
    <submittedName>
        <fullName evidence="2">Uncharacterized protein</fullName>
    </submittedName>
</protein>
<dbReference type="EMBL" id="CAUJNA010002238">
    <property type="protein sequence ID" value="CAJ1392013.1"/>
    <property type="molecule type" value="Genomic_DNA"/>
</dbReference>
<accession>A0AA36IR47</accession>
<sequence length="491" mass="53699">MDADLTVDYPDGLEPAPAGPQPPDSSDLVSHVPFLVQQPVARKIPECEQSRTSWVQCTNPFILEVFAGSGRVTACLRAAGLTNCFGVDHKLVNPVGAVRLADLTTKEGQQLCMKWVKSLLCAGIFAAPPCGTASRAREIPLKGRQGAGPQPLRSTKFPNGIPGVRKFLKPRVSAANKLYEFVTDLAMQCLSNQQLVCIENPRSSLYWRTSFFKQISHEMRFVAHQACAYGSERPKWTALAHNHQLLDQQYDTSLIMMRATSGFQPKASKLPPLAESVTNRVPRAESVWGVPWSEDEFVTQAALLEAHGYPDMGVCDEMMRGVSLTDEVPMTGLFEASFKPAERTLESLSEAAGASNVAIFNSTRSSGSPELDAEVYRKTQVELDEGWITGPYELGELEVGAVLNRRFGLQQANKVRLIDNFSGSGVNSTVQVCESPKPHTTDVVAAVCSRLLQNCDSATDVLGAAYDLNLVWTNFFDDFITFCRSPEAVST</sequence>
<comment type="caution">
    <text evidence="2">The sequence shown here is derived from an EMBL/GenBank/DDBJ whole genome shotgun (WGS) entry which is preliminary data.</text>
</comment>
<evidence type="ECO:0000256" key="1">
    <source>
        <dbReference type="SAM" id="MobiDB-lite"/>
    </source>
</evidence>
<feature type="non-terminal residue" evidence="2">
    <location>
        <position position="491"/>
    </location>
</feature>
<gene>
    <name evidence="2" type="ORF">EVOR1521_LOCUS17213</name>
</gene>
<dbReference type="AlphaFoldDB" id="A0AA36IR47"/>
<keyword evidence="3" id="KW-1185">Reference proteome</keyword>
<name>A0AA36IR47_9DINO</name>
<dbReference type="Proteomes" id="UP001178507">
    <property type="component" value="Unassembled WGS sequence"/>
</dbReference>
<organism evidence="2 3">
    <name type="scientific">Effrenium voratum</name>
    <dbReference type="NCBI Taxonomy" id="2562239"/>
    <lineage>
        <taxon>Eukaryota</taxon>
        <taxon>Sar</taxon>
        <taxon>Alveolata</taxon>
        <taxon>Dinophyceae</taxon>
        <taxon>Suessiales</taxon>
        <taxon>Symbiodiniaceae</taxon>
        <taxon>Effrenium</taxon>
    </lineage>
</organism>
<feature type="region of interest" description="Disordered" evidence="1">
    <location>
        <begin position="1"/>
        <end position="28"/>
    </location>
</feature>
<reference evidence="2" key="1">
    <citation type="submission" date="2023-08" db="EMBL/GenBank/DDBJ databases">
        <authorList>
            <person name="Chen Y."/>
            <person name="Shah S."/>
            <person name="Dougan E. K."/>
            <person name="Thang M."/>
            <person name="Chan C."/>
        </authorList>
    </citation>
    <scope>NUCLEOTIDE SEQUENCE</scope>
</reference>
<evidence type="ECO:0000313" key="3">
    <source>
        <dbReference type="Proteomes" id="UP001178507"/>
    </source>
</evidence>
<evidence type="ECO:0000313" key="2">
    <source>
        <dbReference type="EMBL" id="CAJ1392013.1"/>
    </source>
</evidence>